<dbReference type="EMBL" id="UZAL01054554">
    <property type="protein sequence ID" value="VDP88585.1"/>
    <property type="molecule type" value="Genomic_DNA"/>
</dbReference>
<evidence type="ECO:0000313" key="2">
    <source>
        <dbReference type="Proteomes" id="UP000269396"/>
    </source>
</evidence>
<protein>
    <submittedName>
        <fullName evidence="1">Uncharacterized protein</fullName>
    </submittedName>
</protein>
<evidence type="ECO:0000313" key="1">
    <source>
        <dbReference type="EMBL" id="VDP88585.1"/>
    </source>
</evidence>
<dbReference type="Proteomes" id="UP000269396">
    <property type="component" value="Unassembled WGS sequence"/>
</dbReference>
<sequence>MDRISSSSCFNVDNNYINNDGDDDVVITKCLRDMSSVVNRLKSVWPPKGPNKSVQFNEARNILNNLSNFVYTS</sequence>
<dbReference type="AlphaFoldDB" id="A0A3P8IIR2"/>
<reference evidence="1 2" key="1">
    <citation type="submission" date="2018-11" db="EMBL/GenBank/DDBJ databases">
        <authorList>
            <consortium name="Pathogen Informatics"/>
        </authorList>
    </citation>
    <scope>NUCLEOTIDE SEQUENCE [LARGE SCALE GENOMIC DNA]</scope>
    <source>
        <strain>Denwood</strain>
        <strain evidence="2">Zambia</strain>
    </source>
</reference>
<name>A0A3P8IIR2_9TREM</name>
<organism evidence="1 2">
    <name type="scientific">Schistosoma mattheei</name>
    <dbReference type="NCBI Taxonomy" id="31246"/>
    <lineage>
        <taxon>Eukaryota</taxon>
        <taxon>Metazoa</taxon>
        <taxon>Spiralia</taxon>
        <taxon>Lophotrochozoa</taxon>
        <taxon>Platyhelminthes</taxon>
        <taxon>Trematoda</taxon>
        <taxon>Digenea</taxon>
        <taxon>Strigeidida</taxon>
        <taxon>Schistosomatoidea</taxon>
        <taxon>Schistosomatidae</taxon>
        <taxon>Schistosoma</taxon>
    </lineage>
</organism>
<proteinExistence type="predicted"/>
<gene>
    <name evidence="1" type="ORF">SMTD_LOCUS22808</name>
</gene>
<accession>A0A3P8IIR2</accession>
<keyword evidence="2" id="KW-1185">Reference proteome</keyword>